<name>A0A2A6B4E3_PRIPA</name>
<feature type="region of interest" description="Disordered" evidence="1">
    <location>
        <begin position="38"/>
        <end position="65"/>
    </location>
</feature>
<evidence type="ECO:0000313" key="2">
    <source>
        <dbReference type="EnsemblMetazoa" id="PPA44777.1"/>
    </source>
</evidence>
<evidence type="ECO:0000256" key="1">
    <source>
        <dbReference type="SAM" id="MobiDB-lite"/>
    </source>
</evidence>
<reference evidence="3" key="1">
    <citation type="journal article" date="2008" name="Nat. Genet.">
        <title>The Pristionchus pacificus genome provides a unique perspective on nematode lifestyle and parasitism.</title>
        <authorList>
            <person name="Dieterich C."/>
            <person name="Clifton S.W."/>
            <person name="Schuster L.N."/>
            <person name="Chinwalla A."/>
            <person name="Delehaunty K."/>
            <person name="Dinkelacker I."/>
            <person name="Fulton L."/>
            <person name="Fulton R."/>
            <person name="Godfrey J."/>
            <person name="Minx P."/>
            <person name="Mitreva M."/>
            <person name="Roeseler W."/>
            <person name="Tian H."/>
            <person name="Witte H."/>
            <person name="Yang S.P."/>
            <person name="Wilson R.K."/>
            <person name="Sommer R.J."/>
        </authorList>
    </citation>
    <scope>NUCLEOTIDE SEQUENCE [LARGE SCALE GENOMIC DNA]</scope>
    <source>
        <strain evidence="3">PS312</strain>
    </source>
</reference>
<accession>A0A2A6B4E3</accession>
<dbReference type="EnsemblMetazoa" id="PPA44777.1">
    <property type="protein sequence ID" value="PPA44777.1"/>
    <property type="gene ID" value="WBGene00283146"/>
</dbReference>
<proteinExistence type="predicted"/>
<dbReference type="AlphaFoldDB" id="A0A2A6B4E3"/>
<keyword evidence="3" id="KW-1185">Reference proteome</keyword>
<evidence type="ECO:0000313" key="3">
    <source>
        <dbReference type="Proteomes" id="UP000005239"/>
    </source>
</evidence>
<reference evidence="2" key="2">
    <citation type="submission" date="2022-06" db="UniProtKB">
        <authorList>
            <consortium name="EnsemblMetazoa"/>
        </authorList>
    </citation>
    <scope>IDENTIFICATION</scope>
    <source>
        <strain evidence="2">PS312</strain>
    </source>
</reference>
<organism evidence="2 3">
    <name type="scientific">Pristionchus pacificus</name>
    <name type="common">Parasitic nematode worm</name>
    <dbReference type="NCBI Taxonomy" id="54126"/>
    <lineage>
        <taxon>Eukaryota</taxon>
        <taxon>Metazoa</taxon>
        <taxon>Ecdysozoa</taxon>
        <taxon>Nematoda</taxon>
        <taxon>Chromadorea</taxon>
        <taxon>Rhabditida</taxon>
        <taxon>Rhabditina</taxon>
        <taxon>Diplogasteromorpha</taxon>
        <taxon>Diplogasteroidea</taxon>
        <taxon>Neodiplogasteridae</taxon>
        <taxon>Pristionchus</taxon>
    </lineage>
</organism>
<gene>
    <name evidence="2" type="primary">WBGene00283146</name>
</gene>
<protein>
    <submittedName>
        <fullName evidence="2">Uncharacterized protein</fullName>
    </submittedName>
</protein>
<feature type="compositionally biased region" description="Polar residues" evidence="1">
    <location>
        <begin position="56"/>
        <end position="65"/>
    </location>
</feature>
<sequence>MHGIQKEDDFEIFRESSGSRLFEDVIIHVLELSKICSMPSDFSQPEDAEPEKRPAENNSRSAGAD</sequence>
<accession>A0A8R1Z7F6</accession>
<dbReference type="Proteomes" id="UP000005239">
    <property type="component" value="Unassembled WGS sequence"/>
</dbReference>